<dbReference type="Gene3D" id="3.20.20.70">
    <property type="entry name" value="Aldolase class I"/>
    <property type="match status" value="1"/>
</dbReference>
<keyword evidence="3" id="KW-1185">Reference proteome</keyword>
<dbReference type="CDD" id="cd11615">
    <property type="entry name" value="SAF_NeuB_like"/>
    <property type="match status" value="1"/>
</dbReference>
<evidence type="ECO:0000313" key="3">
    <source>
        <dbReference type="Proteomes" id="UP000518605"/>
    </source>
</evidence>
<dbReference type="InterPro" id="IPR013785">
    <property type="entry name" value="Aldolase_TIM"/>
</dbReference>
<organism evidence="2 3">
    <name type="scientific">Paenibacillus endophyticus</name>
    <dbReference type="NCBI Taxonomy" id="1294268"/>
    <lineage>
        <taxon>Bacteria</taxon>
        <taxon>Bacillati</taxon>
        <taxon>Bacillota</taxon>
        <taxon>Bacilli</taxon>
        <taxon>Bacillales</taxon>
        <taxon>Paenibacillaceae</taxon>
        <taxon>Paenibacillus</taxon>
    </lineage>
</organism>
<dbReference type="AlphaFoldDB" id="A0A7W5CBP8"/>
<dbReference type="Pfam" id="PF08666">
    <property type="entry name" value="SAF"/>
    <property type="match status" value="1"/>
</dbReference>
<dbReference type="InterPro" id="IPR006190">
    <property type="entry name" value="SAF_AFP_Neu5Ac"/>
</dbReference>
<sequence length="356" mass="38414">MSVYIIAEAGVNHNGSLQLAKKLVHAAVAAGADAVKFQTFQADKLVSRHAAKADYQKKTTDAEESQLEMIRRLELTAEDHVVLMNECQMAGIEFLSTPFDQSSLKLLTEQLGLRTLKISSGDITNLPLLHQAGKSGANVILSTGISILGEIEEALGALAFAYLGNENLPSLSRFREAYCSEEGQALLRKKVTLLHCTTDYPTAYSDVHLNKMITLRQAFGLLTGYSDHTNGSEISVSAVALGATVIEKHFTLNKMLDGPDHLASMEPEELRGLVSQIRNVELAMGISNKIPAASELRNASPARKSIVAAQPIAIGEKMTEANLTLKRPGSGLPPSAYWSLLGKQASRAYNADDLID</sequence>
<gene>
    <name evidence="2" type="ORF">FHS16_004724</name>
</gene>
<name>A0A7W5CBP8_9BACL</name>
<evidence type="ECO:0000259" key="1">
    <source>
        <dbReference type="PROSITE" id="PS50844"/>
    </source>
</evidence>
<dbReference type="RefSeq" id="WP_183568428.1">
    <property type="nucleotide sequence ID" value="NZ_CBCSLB010000017.1"/>
</dbReference>
<dbReference type="EC" id="2.5.1.56" evidence="2"/>
<dbReference type="InterPro" id="IPR051690">
    <property type="entry name" value="PseI-like"/>
</dbReference>
<comment type="caution">
    <text evidence="2">The sequence shown here is derived from an EMBL/GenBank/DDBJ whole genome shotgun (WGS) entry which is preliminary data.</text>
</comment>
<dbReference type="InterPro" id="IPR013132">
    <property type="entry name" value="PseI/NeuA/B-like_N"/>
</dbReference>
<dbReference type="PROSITE" id="PS50844">
    <property type="entry name" value="AFP_LIKE"/>
    <property type="match status" value="1"/>
</dbReference>
<keyword evidence="2" id="KW-0808">Transferase</keyword>
<protein>
    <submittedName>
        <fullName evidence="2">N-acetylneuraminate synthase</fullName>
        <ecNumber evidence="2">2.5.1.56</ecNumber>
    </submittedName>
</protein>
<dbReference type="GO" id="GO:0050462">
    <property type="term" value="F:N-acetylneuraminate synthase activity"/>
    <property type="evidence" value="ECO:0007669"/>
    <property type="project" value="UniProtKB-EC"/>
</dbReference>
<dbReference type="SUPFAM" id="SSF51569">
    <property type="entry name" value="Aldolase"/>
    <property type="match status" value="1"/>
</dbReference>
<accession>A0A7W5CBP8</accession>
<dbReference type="InterPro" id="IPR013974">
    <property type="entry name" value="SAF"/>
</dbReference>
<dbReference type="InterPro" id="IPR020007">
    <property type="entry name" value="NeuB/NeuA"/>
</dbReference>
<dbReference type="Pfam" id="PF03102">
    <property type="entry name" value="NeuB"/>
    <property type="match status" value="1"/>
</dbReference>
<dbReference type="PANTHER" id="PTHR42966:SF1">
    <property type="entry name" value="SIALIC ACID SYNTHASE"/>
    <property type="match status" value="1"/>
</dbReference>
<dbReference type="Gene3D" id="3.90.1210.10">
    <property type="entry name" value="Antifreeze-like/N-acetylneuraminic acid synthase C-terminal domain"/>
    <property type="match status" value="1"/>
</dbReference>
<dbReference type="SUPFAM" id="SSF51269">
    <property type="entry name" value="AFP III-like domain"/>
    <property type="match status" value="1"/>
</dbReference>
<reference evidence="2 3" key="1">
    <citation type="submission" date="2020-08" db="EMBL/GenBank/DDBJ databases">
        <title>Genomic Encyclopedia of Type Strains, Phase III (KMG-III): the genomes of soil and plant-associated and newly described type strains.</title>
        <authorList>
            <person name="Whitman W."/>
        </authorList>
    </citation>
    <scope>NUCLEOTIDE SEQUENCE [LARGE SCALE GENOMIC DNA]</scope>
    <source>
        <strain evidence="2 3">CECT 8234</strain>
    </source>
</reference>
<dbReference type="EMBL" id="JACHXW010000017">
    <property type="protein sequence ID" value="MBB3154642.1"/>
    <property type="molecule type" value="Genomic_DNA"/>
</dbReference>
<proteinExistence type="predicted"/>
<dbReference type="PANTHER" id="PTHR42966">
    <property type="entry name" value="N-ACETYLNEURAMINATE SYNTHASE"/>
    <property type="match status" value="1"/>
</dbReference>
<dbReference type="InterPro" id="IPR057736">
    <property type="entry name" value="SAF_PseI/NeuA/NeuB"/>
</dbReference>
<feature type="domain" description="AFP-like" evidence="1">
    <location>
        <begin position="305"/>
        <end position="356"/>
    </location>
</feature>
<dbReference type="InterPro" id="IPR036732">
    <property type="entry name" value="AFP_Neu5c_C_sf"/>
</dbReference>
<evidence type="ECO:0000313" key="2">
    <source>
        <dbReference type="EMBL" id="MBB3154642.1"/>
    </source>
</evidence>
<dbReference type="Proteomes" id="UP000518605">
    <property type="component" value="Unassembled WGS sequence"/>
</dbReference>
<dbReference type="GO" id="GO:0047444">
    <property type="term" value="F:N-acylneuraminate-9-phosphate synthase activity"/>
    <property type="evidence" value="ECO:0007669"/>
    <property type="project" value="TreeGrafter"/>
</dbReference>
<dbReference type="GO" id="GO:0016051">
    <property type="term" value="P:carbohydrate biosynthetic process"/>
    <property type="evidence" value="ECO:0007669"/>
    <property type="project" value="InterPro"/>
</dbReference>
<dbReference type="NCBIfam" id="TIGR03569">
    <property type="entry name" value="NeuB_NnaB"/>
    <property type="match status" value="1"/>
</dbReference>